<sequence length="76" mass="8918">LVHKAEKIDGERVMEIEIYLNFIGKVELPAQELTEEELAEIKEKQRLRERNAMYQRRRRAKFMTKNKSNPCKGAGG</sequence>
<proteinExistence type="predicted"/>
<feature type="non-terminal residue" evidence="2">
    <location>
        <position position="1"/>
    </location>
</feature>
<reference evidence="2" key="1">
    <citation type="journal article" date="2013" name="Environ. Microbiol.">
        <title>Microbiota from the distal guts of lean and obese adolescents exhibit partial functional redundancy besides clear differences in community structure.</title>
        <authorList>
            <person name="Ferrer M."/>
            <person name="Ruiz A."/>
            <person name="Lanza F."/>
            <person name="Haange S.B."/>
            <person name="Oberbach A."/>
            <person name="Till H."/>
            <person name="Bargiela R."/>
            <person name="Campoy C."/>
            <person name="Segura M.T."/>
            <person name="Richter M."/>
            <person name="von Bergen M."/>
            <person name="Seifert J."/>
            <person name="Suarez A."/>
        </authorList>
    </citation>
    <scope>NUCLEOTIDE SEQUENCE</scope>
</reference>
<name>K1RWW0_9ZZZZ</name>
<dbReference type="Pfam" id="PF14287">
    <property type="entry name" value="DUF4368"/>
    <property type="match status" value="1"/>
</dbReference>
<gene>
    <name evidence="2" type="ORF">OBE_15525</name>
</gene>
<comment type="caution">
    <text evidence="2">The sequence shown here is derived from an EMBL/GenBank/DDBJ whole genome shotgun (WGS) entry which is preliminary data.</text>
</comment>
<dbReference type="AlphaFoldDB" id="K1RWW0"/>
<organism evidence="2">
    <name type="scientific">human gut metagenome</name>
    <dbReference type="NCBI Taxonomy" id="408170"/>
    <lineage>
        <taxon>unclassified sequences</taxon>
        <taxon>metagenomes</taxon>
        <taxon>organismal metagenomes</taxon>
    </lineage>
</organism>
<dbReference type="EMBL" id="AJWZ01010674">
    <property type="protein sequence ID" value="EKC47779.1"/>
    <property type="molecule type" value="Genomic_DNA"/>
</dbReference>
<accession>K1RWW0</accession>
<evidence type="ECO:0000313" key="2">
    <source>
        <dbReference type="EMBL" id="EKC47779.1"/>
    </source>
</evidence>
<evidence type="ECO:0000259" key="1">
    <source>
        <dbReference type="Pfam" id="PF14287"/>
    </source>
</evidence>
<feature type="domain" description="DUF4368" evidence="1">
    <location>
        <begin position="1"/>
        <end position="27"/>
    </location>
</feature>
<dbReference type="InterPro" id="IPR025378">
    <property type="entry name" value="DUF4368"/>
</dbReference>
<protein>
    <submittedName>
        <fullName evidence="2">TnpX site-specific recombinase</fullName>
    </submittedName>
</protein>